<dbReference type="Proteomes" id="UP000193467">
    <property type="component" value="Unassembled WGS sequence"/>
</dbReference>
<sequence length="197" mass="20882">MGGSTLADGTAAGFCEVLPCPPNAEPSTSELCSFSAPRLPRFGADRRSPFGATCRVTPTSTSYSESSWGTPDPRMTVLARPVPEYGDPSRFLFPPFAAPATRLALAGCGVAITATVREKADLQCCSPSLLLTTSSRPTLASSITAKEETLDFEADPLRSLSLNRLRLSFSTRRSSSLLGYRVGDTTLVARQLPSALC</sequence>
<organism evidence="1 2">
    <name type="scientific">Leucosporidium creatinivorum</name>
    <dbReference type="NCBI Taxonomy" id="106004"/>
    <lineage>
        <taxon>Eukaryota</taxon>
        <taxon>Fungi</taxon>
        <taxon>Dikarya</taxon>
        <taxon>Basidiomycota</taxon>
        <taxon>Pucciniomycotina</taxon>
        <taxon>Microbotryomycetes</taxon>
        <taxon>Leucosporidiales</taxon>
        <taxon>Leucosporidium</taxon>
    </lineage>
</organism>
<keyword evidence="2" id="KW-1185">Reference proteome</keyword>
<comment type="caution">
    <text evidence="1">The sequence shown here is derived from an EMBL/GenBank/DDBJ whole genome shotgun (WGS) entry which is preliminary data.</text>
</comment>
<protein>
    <submittedName>
        <fullName evidence="1">Uncharacterized protein</fullName>
    </submittedName>
</protein>
<proteinExistence type="predicted"/>
<evidence type="ECO:0000313" key="1">
    <source>
        <dbReference type="EMBL" id="ORY88740.1"/>
    </source>
</evidence>
<dbReference type="AlphaFoldDB" id="A0A1Y2FZU8"/>
<evidence type="ECO:0000313" key="2">
    <source>
        <dbReference type="Proteomes" id="UP000193467"/>
    </source>
</evidence>
<name>A0A1Y2FZU8_9BASI</name>
<reference evidence="1 2" key="1">
    <citation type="submission" date="2016-07" db="EMBL/GenBank/DDBJ databases">
        <title>Pervasive Adenine N6-methylation of Active Genes in Fungi.</title>
        <authorList>
            <consortium name="DOE Joint Genome Institute"/>
            <person name="Mondo S.J."/>
            <person name="Dannebaum R.O."/>
            <person name="Kuo R.C."/>
            <person name="Labutti K."/>
            <person name="Haridas S."/>
            <person name="Kuo A."/>
            <person name="Salamov A."/>
            <person name="Ahrendt S.R."/>
            <person name="Lipzen A."/>
            <person name="Sullivan W."/>
            <person name="Andreopoulos W.B."/>
            <person name="Clum A."/>
            <person name="Lindquist E."/>
            <person name="Daum C."/>
            <person name="Ramamoorthy G.K."/>
            <person name="Gryganskyi A."/>
            <person name="Culley D."/>
            <person name="Magnuson J.K."/>
            <person name="James T.Y."/>
            <person name="O'Malley M.A."/>
            <person name="Stajich J.E."/>
            <person name="Spatafora J.W."/>
            <person name="Visel A."/>
            <person name="Grigoriev I.V."/>
        </authorList>
    </citation>
    <scope>NUCLEOTIDE SEQUENCE [LARGE SCALE GENOMIC DNA]</scope>
    <source>
        <strain evidence="1 2">62-1032</strain>
    </source>
</reference>
<dbReference type="InParanoid" id="A0A1Y2FZU8"/>
<accession>A0A1Y2FZU8</accession>
<dbReference type="EMBL" id="MCGR01000008">
    <property type="protein sequence ID" value="ORY88740.1"/>
    <property type="molecule type" value="Genomic_DNA"/>
</dbReference>
<gene>
    <name evidence="1" type="ORF">BCR35DRAFT_204497</name>
</gene>